<dbReference type="AlphaFoldDB" id="A0A382UET5"/>
<gene>
    <name evidence="2" type="ORF">METZ01_LOCUS385095</name>
</gene>
<evidence type="ECO:0000256" key="1">
    <source>
        <dbReference type="SAM" id="MobiDB-lite"/>
    </source>
</evidence>
<proteinExistence type="predicted"/>
<dbReference type="EMBL" id="UINC01143362">
    <property type="protein sequence ID" value="SVD32241.1"/>
    <property type="molecule type" value="Genomic_DNA"/>
</dbReference>
<protein>
    <submittedName>
        <fullName evidence="2">Uncharacterized protein</fullName>
    </submittedName>
</protein>
<sequence>VKDEVAASLIVLSGDERGPWGDQSGVKKDPELLVTACTTVSKWSTGMSATAAPQNSNGRTKRDN</sequence>
<organism evidence="2">
    <name type="scientific">marine metagenome</name>
    <dbReference type="NCBI Taxonomy" id="408172"/>
    <lineage>
        <taxon>unclassified sequences</taxon>
        <taxon>metagenomes</taxon>
        <taxon>ecological metagenomes</taxon>
    </lineage>
</organism>
<name>A0A382UET5_9ZZZZ</name>
<feature type="region of interest" description="Disordered" evidence="1">
    <location>
        <begin position="45"/>
        <end position="64"/>
    </location>
</feature>
<feature type="non-terminal residue" evidence="2">
    <location>
        <position position="1"/>
    </location>
</feature>
<accession>A0A382UET5</accession>
<evidence type="ECO:0000313" key="2">
    <source>
        <dbReference type="EMBL" id="SVD32241.1"/>
    </source>
</evidence>
<feature type="compositionally biased region" description="Polar residues" evidence="1">
    <location>
        <begin position="45"/>
        <end position="58"/>
    </location>
</feature>
<reference evidence="2" key="1">
    <citation type="submission" date="2018-05" db="EMBL/GenBank/DDBJ databases">
        <authorList>
            <person name="Lanie J.A."/>
            <person name="Ng W.-L."/>
            <person name="Kazmierczak K.M."/>
            <person name="Andrzejewski T.M."/>
            <person name="Davidsen T.M."/>
            <person name="Wayne K.J."/>
            <person name="Tettelin H."/>
            <person name="Glass J.I."/>
            <person name="Rusch D."/>
            <person name="Podicherti R."/>
            <person name="Tsui H.-C.T."/>
            <person name="Winkler M.E."/>
        </authorList>
    </citation>
    <scope>NUCLEOTIDE SEQUENCE</scope>
</reference>